<dbReference type="NCBIfam" id="TIGR01552">
    <property type="entry name" value="phd_fam"/>
    <property type="match status" value="1"/>
</dbReference>
<dbReference type="SUPFAM" id="SSF143120">
    <property type="entry name" value="YefM-like"/>
    <property type="match status" value="1"/>
</dbReference>
<comment type="function">
    <text evidence="2">Antitoxin component of a type II toxin-antitoxin (TA) system.</text>
</comment>
<evidence type="ECO:0000256" key="1">
    <source>
        <dbReference type="ARBA" id="ARBA00009981"/>
    </source>
</evidence>
<sequence>MQDVEAAMKEANREPVVITEQGEPAFVLISNREYQKLSRPGQSRVDRLSVEDDFDIDFEPLHFEPLHFENQNPWP</sequence>
<gene>
    <name evidence="3" type="ORF">AYJ05_08765</name>
</gene>
<dbReference type="Pfam" id="PF02604">
    <property type="entry name" value="PhdYeFM_antitox"/>
    <property type="match status" value="1"/>
</dbReference>
<dbReference type="Gene3D" id="3.40.1620.10">
    <property type="entry name" value="YefM-like domain"/>
    <property type="match status" value="1"/>
</dbReference>
<name>A0A177IS37_9CORY</name>
<dbReference type="AlphaFoldDB" id="A0A177IS37"/>
<comment type="similarity">
    <text evidence="1 2">Belongs to the phD/YefM antitoxin family.</text>
</comment>
<evidence type="ECO:0000256" key="2">
    <source>
        <dbReference type="RuleBase" id="RU362080"/>
    </source>
</evidence>
<evidence type="ECO:0000313" key="3">
    <source>
        <dbReference type="EMBL" id="OAH31640.1"/>
    </source>
</evidence>
<keyword evidence="4" id="KW-1185">Reference proteome</keyword>
<dbReference type="OrthoDB" id="72009at2"/>
<protein>
    <recommendedName>
        <fullName evidence="2">Antitoxin</fullName>
    </recommendedName>
</protein>
<dbReference type="InterPro" id="IPR006442">
    <property type="entry name" value="Antitoxin_Phd/YefM"/>
</dbReference>
<reference evidence="4" key="1">
    <citation type="submission" date="2016-02" db="EMBL/GenBank/DDBJ databases">
        <authorList>
            <person name="Kaur G."/>
            <person name="Nair G.R."/>
            <person name="Mayilraj S."/>
        </authorList>
    </citation>
    <scope>NUCLEOTIDE SEQUENCE [LARGE SCALE GENOMIC DNA]</scope>
    <source>
        <strain evidence="4">GA-15</strain>
    </source>
</reference>
<accession>A0A177IS37</accession>
<dbReference type="Proteomes" id="UP000076947">
    <property type="component" value="Unassembled WGS sequence"/>
</dbReference>
<evidence type="ECO:0000313" key="4">
    <source>
        <dbReference type="Proteomes" id="UP000076947"/>
    </source>
</evidence>
<dbReference type="InterPro" id="IPR036165">
    <property type="entry name" value="YefM-like_sf"/>
</dbReference>
<organism evidence="3 4">
    <name type="scientific">Corynebacterium stationis</name>
    <dbReference type="NCBI Taxonomy" id="1705"/>
    <lineage>
        <taxon>Bacteria</taxon>
        <taxon>Bacillati</taxon>
        <taxon>Actinomycetota</taxon>
        <taxon>Actinomycetes</taxon>
        <taxon>Mycobacteriales</taxon>
        <taxon>Corynebacteriaceae</taxon>
        <taxon>Corynebacterium</taxon>
    </lineage>
</organism>
<comment type="caution">
    <text evidence="3">The sequence shown here is derived from an EMBL/GenBank/DDBJ whole genome shotgun (WGS) entry which is preliminary data.</text>
</comment>
<proteinExistence type="inferred from homology"/>
<dbReference type="EMBL" id="LSTQ01000004">
    <property type="protein sequence ID" value="OAH31640.1"/>
    <property type="molecule type" value="Genomic_DNA"/>
</dbReference>